<feature type="compositionally biased region" description="Pro residues" evidence="1">
    <location>
        <begin position="124"/>
        <end position="154"/>
    </location>
</feature>
<feature type="region of interest" description="Disordered" evidence="1">
    <location>
        <begin position="213"/>
        <end position="276"/>
    </location>
</feature>
<sequence length="329" mass="33758">MPGDGTGVRAGRPMRQSGDMAITLPLPVRVAAGLLVTGIQLVRSLPEEIPGIPVTLVGNAMRLSMKVQQEITTLATRGDELLGGIIGGRAQENPSWATFDEDKPTSAVKAPSRPSATPTVRTKPAPPAPTPAVSPAPHPASTPPPVVQTPPATPDVPVAASLAAVPDLPEPDADEPDRHQPEATSLSDIDTTATEAAAEVPAALIDAALHAVPDRPAPDQADGTDEPQAAETDDPAPRDSTAEAQGAATPAESTESTEPAGDDPAVEPDGPATLPGYDAMTLAQVRGHLRELSVADVTDLLAYEQAGENRAPFLTLLSNRLVTLGAQES</sequence>
<reference evidence="3" key="1">
    <citation type="submission" date="2009-09" db="EMBL/GenBank/DDBJ databases">
        <title>The complete genome of Nakamurella multipartita DSM 44233.</title>
        <authorList>
            <consortium name="US DOE Joint Genome Institute (JGI-PGF)"/>
            <person name="Lucas S."/>
            <person name="Copeland A."/>
            <person name="Lapidus A."/>
            <person name="Glavina del Rio T."/>
            <person name="Dalin E."/>
            <person name="Tice H."/>
            <person name="Bruce D."/>
            <person name="Goodwin L."/>
            <person name="Pitluck S."/>
            <person name="Kyrpides N."/>
            <person name="Mavromatis K."/>
            <person name="Ivanova N."/>
            <person name="Ovchinnikova G."/>
            <person name="Sims D."/>
            <person name="Meincke L."/>
            <person name="Brettin T."/>
            <person name="Detter J.C."/>
            <person name="Han C."/>
            <person name="Larimer F."/>
            <person name="Land M."/>
            <person name="Hauser L."/>
            <person name="Markowitz V."/>
            <person name="Cheng J.-F."/>
            <person name="Hugenholtz P."/>
            <person name="Woyke T."/>
            <person name="Wu D."/>
            <person name="Klenk H.-P."/>
            <person name="Eisen J.A."/>
        </authorList>
    </citation>
    <scope>NUCLEOTIDE SEQUENCE [LARGE SCALE GENOMIC DNA]</scope>
    <source>
        <strain evidence="3">ATCC 700099 / DSM 44233 / CIP 104796 / JCM 9543 / NBRC 105858 / Y-104</strain>
    </source>
</reference>
<proteinExistence type="predicted"/>
<evidence type="ECO:0008006" key="4">
    <source>
        <dbReference type="Google" id="ProtNLM"/>
    </source>
</evidence>
<accession>C8XKL8</accession>
<reference evidence="2 3" key="2">
    <citation type="journal article" date="2010" name="Stand. Genomic Sci.">
        <title>Complete genome sequence of Nakamurella multipartita type strain (Y-104).</title>
        <authorList>
            <person name="Tice H."/>
            <person name="Mayilraj S."/>
            <person name="Sims D."/>
            <person name="Lapidus A."/>
            <person name="Nolan M."/>
            <person name="Lucas S."/>
            <person name="Glavina Del Rio T."/>
            <person name="Copeland A."/>
            <person name="Cheng J.F."/>
            <person name="Meincke L."/>
            <person name="Bruce D."/>
            <person name="Goodwin L."/>
            <person name="Pitluck S."/>
            <person name="Ivanova N."/>
            <person name="Mavromatis K."/>
            <person name="Ovchinnikova G."/>
            <person name="Pati A."/>
            <person name="Chen A."/>
            <person name="Palaniappan K."/>
            <person name="Land M."/>
            <person name="Hauser L."/>
            <person name="Chang Y.J."/>
            <person name="Jeffries C.D."/>
            <person name="Detter J.C."/>
            <person name="Brettin T."/>
            <person name="Rohde M."/>
            <person name="Goker M."/>
            <person name="Bristow J."/>
            <person name="Eisen J.A."/>
            <person name="Markowitz V."/>
            <person name="Hugenholtz P."/>
            <person name="Kyrpides N.C."/>
            <person name="Klenk H.P."/>
            <person name="Chen F."/>
        </authorList>
    </citation>
    <scope>NUCLEOTIDE SEQUENCE [LARGE SCALE GENOMIC DNA]</scope>
    <source>
        <strain evidence="3">ATCC 700099 / DSM 44233 / CIP 104796 / JCM 9543 / NBRC 105858 / Y-104</strain>
    </source>
</reference>
<dbReference type="KEGG" id="nml:Namu_4388"/>
<gene>
    <name evidence="2" type="ordered locus">Namu_4388</name>
</gene>
<dbReference type="HOGENOM" id="CLU_081302_0_0_11"/>
<organism evidence="2 3">
    <name type="scientific">Nakamurella multipartita (strain ATCC 700099 / DSM 44233 / CIP 104796 / JCM 9543 / NBRC 105858 / Y-104)</name>
    <name type="common">Microsphaera multipartita</name>
    <dbReference type="NCBI Taxonomy" id="479431"/>
    <lineage>
        <taxon>Bacteria</taxon>
        <taxon>Bacillati</taxon>
        <taxon>Actinomycetota</taxon>
        <taxon>Actinomycetes</taxon>
        <taxon>Nakamurellales</taxon>
        <taxon>Nakamurellaceae</taxon>
        <taxon>Nakamurella</taxon>
    </lineage>
</organism>
<dbReference type="OrthoDB" id="3544242at2"/>
<feature type="compositionally biased region" description="Low complexity" evidence="1">
    <location>
        <begin position="155"/>
        <end position="167"/>
    </location>
</feature>
<protein>
    <recommendedName>
        <fullName evidence="4">Lipid droplet-associated protein</fullName>
    </recommendedName>
</protein>
<dbReference type="InParanoid" id="C8XKL8"/>
<name>C8XKL8_NAKMY</name>
<dbReference type="AlphaFoldDB" id="C8XKL8"/>
<dbReference type="STRING" id="479431.Namu_4388"/>
<dbReference type="EMBL" id="CP001737">
    <property type="protein sequence ID" value="ACV80675.1"/>
    <property type="molecule type" value="Genomic_DNA"/>
</dbReference>
<evidence type="ECO:0000313" key="3">
    <source>
        <dbReference type="Proteomes" id="UP000002218"/>
    </source>
</evidence>
<evidence type="ECO:0000256" key="1">
    <source>
        <dbReference type="SAM" id="MobiDB-lite"/>
    </source>
</evidence>
<dbReference type="eggNOG" id="ENOG50334VK">
    <property type="taxonomic scope" value="Bacteria"/>
</dbReference>
<keyword evidence="3" id="KW-1185">Reference proteome</keyword>
<evidence type="ECO:0000313" key="2">
    <source>
        <dbReference type="EMBL" id="ACV80675.1"/>
    </source>
</evidence>
<feature type="region of interest" description="Disordered" evidence="1">
    <location>
        <begin position="89"/>
        <end position="190"/>
    </location>
</feature>
<dbReference type="Proteomes" id="UP000002218">
    <property type="component" value="Chromosome"/>
</dbReference>